<dbReference type="EMBL" id="JBEFKJ010000009">
    <property type="protein sequence ID" value="KAL2044264.1"/>
    <property type="molecule type" value="Genomic_DNA"/>
</dbReference>
<accession>A0ABR4AEK9</accession>
<reference evidence="1 2" key="1">
    <citation type="submission" date="2024-09" db="EMBL/GenBank/DDBJ databases">
        <title>Rethinking Asexuality: The Enigmatic Case of Functional Sexual Genes in Lepraria (Stereocaulaceae).</title>
        <authorList>
            <person name="Doellman M."/>
            <person name="Sun Y."/>
            <person name="Barcenas-Pena A."/>
            <person name="Lumbsch H.T."/>
            <person name="Grewe F."/>
        </authorList>
    </citation>
    <scope>NUCLEOTIDE SEQUENCE [LARGE SCALE GENOMIC DNA]</scope>
    <source>
        <strain evidence="1 2">Mercado 3170</strain>
    </source>
</reference>
<gene>
    <name evidence="1" type="ORF">N7G274_002969</name>
</gene>
<protein>
    <submittedName>
        <fullName evidence="1">Uncharacterized protein</fullName>
    </submittedName>
</protein>
<name>A0ABR4AEK9_9LECA</name>
<sequence>MDNIYQTTYIEDIYPALESENLYPYPYIDTSFQNIIPYVSTNRLRLHDIPNLLYYKLYPNDPLWYENFGLLTRREIAGVPLDGNFFRETVKLHLSFPVDKPWFFSPYITVTASYENVSKFHAKPHGRHKPWFFELAVDEALLASMPTWEQRGEVDGEHQVAVMGLRQKGRWGEMLVFSVRELVGVLELEREVYEHRPDWWGEYLVLRYVPRDIISVYEKDEFERAFAGQGRAGYVKFG</sequence>
<evidence type="ECO:0000313" key="1">
    <source>
        <dbReference type="EMBL" id="KAL2044264.1"/>
    </source>
</evidence>
<comment type="caution">
    <text evidence="1">The sequence shown here is derived from an EMBL/GenBank/DDBJ whole genome shotgun (WGS) entry which is preliminary data.</text>
</comment>
<dbReference type="Proteomes" id="UP001590950">
    <property type="component" value="Unassembled WGS sequence"/>
</dbReference>
<evidence type="ECO:0000313" key="2">
    <source>
        <dbReference type="Proteomes" id="UP001590950"/>
    </source>
</evidence>
<proteinExistence type="predicted"/>
<organism evidence="1 2">
    <name type="scientific">Stereocaulon virgatum</name>
    <dbReference type="NCBI Taxonomy" id="373712"/>
    <lineage>
        <taxon>Eukaryota</taxon>
        <taxon>Fungi</taxon>
        <taxon>Dikarya</taxon>
        <taxon>Ascomycota</taxon>
        <taxon>Pezizomycotina</taxon>
        <taxon>Lecanoromycetes</taxon>
        <taxon>OSLEUM clade</taxon>
        <taxon>Lecanoromycetidae</taxon>
        <taxon>Lecanorales</taxon>
        <taxon>Lecanorineae</taxon>
        <taxon>Stereocaulaceae</taxon>
        <taxon>Stereocaulon</taxon>
    </lineage>
</organism>
<keyword evidence="2" id="KW-1185">Reference proteome</keyword>